<evidence type="ECO:0000313" key="1">
    <source>
        <dbReference type="EMBL" id="OKL47193.1"/>
    </source>
</evidence>
<comment type="caution">
    <text evidence="1">The sequence shown here is derived from an EMBL/GenBank/DDBJ whole genome shotgun (WGS) entry which is preliminary data.</text>
</comment>
<reference evidence="1 2" key="1">
    <citation type="submission" date="2016-11" db="EMBL/GenBank/DDBJ databases">
        <title>Actinomyces gypaetusis sp. nov. isolated from the vulture Gypaetus barbatus in Qinghai Tibet Plateau China.</title>
        <authorList>
            <person name="Meng X."/>
        </authorList>
    </citation>
    <scope>NUCLEOTIDE SEQUENCE [LARGE SCALE GENOMIC DNA]</scope>
    <source>
        <strain evidence="1 2">VUL4_2</strain>
    </source>
</reference>
<organism evidence="1 2">
    <name type="scientific">Boudabousia liubingyangii</name>
    <dbReference type="NCBI Taxonomy" id="1921764"/>
    <lineage>
        <taxon>Bacteria</taxon>
        <taxon>Bacillati</taxon>
        <taxon>Actinomycetota</taxon>
        <taxon>Actinomycetes</taxon>
        <taxon>Actinomycetales</taxon>
        <taxon>Actinomycetaceae</taxon>
        <taxon>Boudabousia</taxon>
    </lineage>
</organism>
<dbReference type="Gene3D" id="2.70.70.10">
    <property type="entry name" value="Glucose Permease (Domain IIA)"/>
    <property type="match status" value="1"/>
</dbReference>
<keyword evidence="2" id="KW-1185">Reference proteome</keyword>
<protein>
    <recommendedName>
        <fullName evidence="3">Peptidase M23 domain-containing protein</fullName>
    </recommendedName>
</protein>
<evidence type="ECO:0008006" key="3">
    <source>
        <dbReference type="Google" id="ProtNLM"/>
    </source>
</evidence>
<proteinExistence type="predicted"/>
<evidence type="ECO:0000313" key="2">
    <source>
        <dbReference type="Proteomes" id="UP000186785"/>
    </source>
</evidence>
<accession>A0A1Q5PKM7</accession>
<dbReference type="EMBL" id="MQSV01000004">
    <property type="protein sequence ID" value="OKL47193.1"/>
    <property type="molecule type" value="Genomic_DNA"/>
</dbReference>
<dbReference type="AlphaFoldDB" id="A0A1Q5PKM7"/>
<gene>
    <name evidence="1" type="ORF">BSR29_06125</name>
</gene>
<name>A0A1Q5PKM7_9ACTO</name>
<dbReference type="Proteomes" id="UP000186785">
    <property type="component" value="Unassembled WGS sequence"/>
</dbReference>
<sequence length="185" mass="19997">MHSNILLIFRALSFPLMANILFLSSFIGEAPQFIPDPTMTIGTVTRTSLPSSSGDSVSWDGSFARPLRSLNVLVPFSAPDSHFGAGHRVVTLSCHRGETIFSPAAGTVFASGEVSGTKYFSIRHLGNFRTTFTGATSSLPVGESVYRSQAVGACISERLMWGGKFDKYNYLDPISLISDTRLLLP</sequence>
<dbReference type="InterPro" id="IPR011055">
    <property type="entry name" value="Dup_hybrid_motif"/>
</dbReference>